<evidence type="ECO:0000313" key="2">
    <source>
        <dbReference type="Proteomes" id="UP000663860"/>
    </source>
</evidence>
<proteinExistence type="predicted"/>
<dbReference type="SUPFAM" id="SSF47473">
    <property type="entry name" value="EF-hand"/>
    <property type="match status" value="2"/>
</dbReference>
<accession>A0A814IAG5</accession>
<gene>
    <name evidence="1" type="ORF">IZO911_LOCUS18715</name>
</gene>
<comment type="caution">
    <text evidence="1">The sequence shown here is derived from an EMBL/GenBank/DDBJ whole genome shotgun (WGS) entry which is preliminary data.</text>
</comment>
<name>A0A814IAG5_9BILA</name>
<evidence type="ECO:0000313" key="1">
    <source>
        <dbReference type="EMBL" id="CAF1020862.1"/>
    </source>
</evidence>
<protein>
    <submittedName>
        <fullName evidence="1">Uncharacterized protein</fullName>
    </submittedName>
</protein>
<sequence>MSIKRTDSKSFVLNRYSNDSTQHTSHRYPSKDNKIIERISSNTQIHANNDNLLKKSQKLIELSKQKRQIPPDKLKLIRHVFNTISNSQSMPIERLTDAFLALNYDPQKDITYQDFLIEYELTETVSGLIDFQHFALLVLAYEEKLHLEDEAFRRLDLKIAFECFDINKGNIIFLKKRTFDHRKKLFMSIKRTDSQSYILNRFSNDSTQRTSNRYSSKDNKIIERISSNTQIHANNDNLLKKSQKLIELSKQKRQIPPDKLKLIRHVFNTISNSQSMPIERLTDAFLALNYDPQKDITYQDFLIEYELTDTFSGLIDFQHFALLVLAYEEKLHLEDEAFRRLDLKIAFECFDINKVSIVSRADDVF</sequence>
<organism evidence="1 2">
    <name type="scientific">Adineta steineri</name>
    <dbReference type="NCBI Taxonomy" id="433720"/>
    <lineage>
        <taxon>Eukaryota</taxon>
        <taxon>Metazoa</taxon>
        <taxon>Spiralia</taxon>
        <taxon>Gnathifera</taxon>
        <taxon>Rotifera</taxon>
        <taxon>Eurotatoria</taxon>
        <taxon>Bdelloidea</taxon>
        <taxon>Adinetida</taxon>
        <taxon>Adinetidae</taxon>
        <taxon>Adineta</taxon>
    </lineage>
</organism>
<dbReference type="Proteomes" id="UP000663860">
    <property type="component" value="Unassembled WGS sequence"/>
</dbReference>
<dbReference type="AlphaFoldDB" id="A0A814IAG5"/>
<dbReference type="EMBL" id="CAJNOE010000182">
    <property type="protein sequence ID" value="CAF1020862.1"/>
    <property type="molecule type" value="Genomic_DNA"/>
</dbReference>
<dbReference type="InterPro" id="IPR011992">
    <property type="entry name" value="EF-hand-dom_pair"/>
</dbReference>
<reference evidence="1" key="1">
    <citation type="submission" date="2021-02" db="EMBL/GenBank/DDBJ databases">
        <authorList>
            <person name="Nowell W R."/>
        </authorList>
    </citation>
    <scope>NUCLEOTIDE SEQUENCE</scope>
</reference>